<proteinExistence type="predicted"/>
<name>A0A443VPC0_RAOPL</name>
<protein>
    <recommendedName>
        <fullName evidence="3">Type I restriction endonuclease subunit M</fullName>
    </recommendedName>
</protein>
<dbReference type="RefSeq" id="WP_128319663.1">
    <property type="nucleotide sequence ID" value="NZ_QKOX01000008.1"/>
</dbReference>
<comment type="caution">
    <text evidence="1">The sequence shown here is derived from an EMBL/GenBank/DDBJ whole genome shotgun (WGS) entry which is preliminary data.</text>
</comment>
<sequence>MAHEALFVSVVPQPRFLTGHLVMTCGVDELVCEGRLNPGPYLARHLGADWGDLDDSDWQSNDTALRTGEDRLFSSYQVEPDLKLWIITEWDRSVTTLLLPSDY</sequence>
<dbReference type="EMBL" id="QKOX01000008">
    <property type="protein sequence ID" value="RWT23358.1"/>
    <property type="molecule type" value="Genomic_DNA"/>
</dbReference>
<evidence type="ECO:0008006" key="3">
    <source>
        <dbReference type="Google" id="ProtNLM"/>
    </source>
</evidence>
<evidence type="ECO:0000313" key="2">
    <source>
        <dbReference type="Proteomes" id="UP000288843"/>
    </source>
</evidence>
<reference evidence="1 2" key="1">
    <citation type="submission" date="2018-06" db="EMBL/GenBank/DDBJ databases">
        <title>Carbapenemase-producing Enterobacteriaceae present in wastewater treatment plant effluent and nearby surface waters in the US.</title>
        <authorList>
            <person name="Mathys D.A."/>
            <person name="Mollenkopf D.F."/>
            <person name="Feicht S.M."/>
            <person name="Adams R.J."/>
            <person name="Albers A.L."/>
            <person name="Stuever D.M."/>
            <person name="Daniels J.B."/>
            <person name="Wittum T.E."/>
        </authorList>
    </citation>
    <scope>NUCLEOTIDE SEQUENCE [LARGE SCALE GENOMIC DNA]</scope>
    <source>
        <strain evidence="1 2">GEO_47_Down_B</strain>
    </source>
</reference>
<dbReference type="Proteomes" id="UP000288843">
    <property type="component" value="Unassembled WGS sequence"/>
</dbReference>
<organism evidence="1 2">
    <name type="scientific">Raoultella planticola</name>
    <name type="common">Klebsiella planticola</name>
    <dbReference type="NCBI Taxonomy" id="575"/>
    <lineage>
        <taxon>Bacteria</taxon>
        <taxon>Pseudomonadati</taxon>
        <taxon>Pseudomonadota</taxon>
        <taxon>Gammaproteobacteria</taxon>
        <taxon>Enterobacterales</taxon>
        <taxon>Enterobacteriaceae</taxon>
        <taxon>Klebsiella/Raoultella group</taxon>
        <taxon>Raoultella</taxon>
    </lineage>
</organism>
<evidence type="ECO:0000313" key="1">
    <source>
        <dbReference type="EMBL" id="RWT23358.1"/>
    </source>
</evidence>
<dbReference type="AlphaFoldDB" id="A0A443VPC0"/>
<gene>
    <name evidence="1" type="ORF">DN603_09695</name>
</gene>
<accession>A0A443VPC0</accession>